<dbReference type="AlphaFoldDB" id="A0A8S3WA20"/>
<evidence type="ECO:0000256" key="3">
    <source>
        <dbReference type="SAM" id="MobiDB-lite"/>
    </source>
</evidence>
<feature type="compositionally biased region" description="Low complexity" evidence="3">
    <location>
        <begin position="164"/>
        <end position="177"/>
    </location>
</feature>
<evidence type="ECO:0000256" key="2">
    <source>
        <dbReference type="ARBA" id="ARBA00023242"/>
    </source>
</evidence>
<name>A0A8S3WA20_PARAO</name>
<dbReference type="Proteomes" id="UP000691718">
    <property type="component" value="Unassembled WGS sequence"/>
</dbReference>
<proteinExistence type="predicted"/>
<dbReference type="PANTHER" id="PTHR23110">
    <property type="entry name" value="BTB DOMAIN TRANSCRIPTION FACTOR"/>
    <property type="match status" value="1"/>
</dbReference>
<dbReference type="Pfam" id="PF00651">
    <property type="entry name" value="BTB"/>
    <property type="match status" value="1"/>
</dbReference>
<feature type="region of interest" description="Disordered" evidence="3">
    <location>
        <begin position="222"/>
        <end position="241"/>
    </location>
</feature>
<dbReference type="GO" id="GO:0006357">
    <property type="term" value="P:regulation of transcription by RNA polymerase II"/>
    <property type="evidence" value="ECO:0007669"/>
    <property type="project" value="TreeGrafter"/>
</dbReference>
<feature type="region of interest" description="Disordered" evidence="3">
    <location>
        <begin position="538"/>
        <end position="572"/>
    </location>
</feature>
<gene>
    <name evidence="5" type="ORF">PAPOLLO_LOCUS3794</name>
</gene>
<organism evidence="5 6">
    <name type="scientific">Parnassius apollo</name>
    <name type="common">Apollo butterfly</name>
    <name type="synonym">Papilio apollo</name>
    <dbReference type="NCBI Taxonomy" id="110799"/>
    <lineage>
        <taxon>Eukaryota</taxon>
        <taxon>Metazoa</taxon>
        <taxon>Ecdysozoa</taxon>
        <taxon>Arthropoda</taxon>
        <taxon>Hexapoda</taxon>
        <taxon>Insecta</taxon>
        <taxon>Pterygota</taxon>
        <taxon>Neoptera</taxon>
        <taxon>Endopterygota</taxon>
        <taxon>Lepidoptera</taxon>
        <taxon>Glossata</taxon>
        <taxon>Ditrysia</taxon>
        <taxon>Papilionoidea</taxon>
        <taxon>Papilionidae</taxon>
        <taxon>Parnassiinae</taxon>
        <taxon>Parnassini</taxon>
        <taxon>Parnassius</taxon>
        <taxon>Parnassius</taxon>
    </lineage>
</organism>
<dbReference type="GO" id="GO:0005634">
    <property type="term" value="C:nucleus"/>
    <property type="evidence" value="ECO:0007669"/>
    <property type="project" value="UniProtKB-SubCell"/>
</dbReference>
<keyword evidence="2" id="KW-0539">Nucleus</keyword>
<feature type="region of interest" description="Disordered" evidence="3">
    <location>
        <begin position="149"/>
        <end position="203"/>
    </location>
</feature>
<dbReference type="PROSITE" id="PS50097">
    <property type="entry name" value="BTB"/>
    <property type="match status" value="1"/>
</dbReference>
<dbReference type="OrthoDB" id="7956040at2759"/>
<comment type="caution">
    <text evidence="5">The sequence shown here is derived from an EMBL/GenBank/DDBJ whole genome shotgun (WGS) entry which is preliminary data.</text>
</comment>
<protein>
    <submittedName>
        <fullName evidence="5">(apollo) hypothetical protein</fullName>
    </submittedName>
</protein>
<dbReference type="PANTHER" id="PTHR23110:SF108">
    <property type="entry name" value="LD19131P"/>
    <property type="match status" value="1"/>
</dbReference>
<evidence type="ECO:0000259" key="4">
    <source>
        <dbReference type="PROSITE" id="PS50097"/>
    </source>
</evidence>
<reference evidence="5" key="1">
    <citation type="submission" date="2021-04" db="EMBL/GenBank/DDBJ databases">
        <authorList>
            <person name="Tunstrom K."/>
        </authorList>
    </citation>
    <scope>NUCLEOTIDE SEQUENCE</scope>
</reference>
<sequence length="572" mass="65029">MALPPQQFCVRWNSYHTNLQAVFPRLLLTEQFADVTLACESRQLRCHKLVLSACSAYLERLLLQNPCKHPIVLMRDMRFSEMQALVDFMYKGEVNVTQEELPSLLKSAEALQIRGLCSSDTAGLSSELAAEGKDFTVASEALVANAQREATTNGPMPQQQKPITNNNNTSTTTSTTSVNGPKKRKSEERERNPEVKEVKEETVEEDGLYYGELDNDHIEYNEEEESGKPGSSLGQTSGRSHPYIRVKPESELLFQTKLQNLAKANSEYINRLSKMNATEIQNEFSKYGLNTNNMSSEEVYEHKNSENDYYKSWLEQNGELEVSLLKANQVKKPKTEIKVQKSEVELIPKPKIDSVTSKEIYPKVLEKPQIRRRGRPPIFKDKNMDIGDTVLKSDLDQFLEGKEVSSSGLSRKDLERVMMGKFNPNRRYSNEAMWAALMDVKKGGSIYRAAQTHKVPRKSLRNWMKRCHIKSSFPMPQQLKQFVENSKKQREYKNYDGYPNSVADSQSFGEKSGTEDIPSYDTELDFGKHFLSFAGTQVSSEDEIRVEDKNDTPTVENSCEDGSTALNMSLHE</sequence>
<keyword evidence="6" id="KW-1185">Reference proteome</keyword>
<feature type="compositionally biased region" description="Polar residues" evidence="3">
    <location>
        <begin position="149"/>
        <end position="163"/>
    </location>
</feature>
<dbReference type="SMART" id="SM00225">
    <property type="entry name" value="BTB"/>
    <property type="match status" value="1"/>
</dbReference>
<feature type="compositionally biased region" description="Polar residues" evidence="3">
    <location>
        <begin position="552"/>
        <end position="572"/>
    </location>
</feature>
<dbReference type="InterPro" id="IPR000210">
    <property type="entry name" value="BTB/POZ_dom"/>
</dbReference>
<accession>A0A8S3WA20</accession>
<dbReference type="InterPro" id="IPR051095">
    <property type="entry name" value="Dros_DevTransReg"/>
</dbReference>
<feature type="compositionally biased region" description="Basic and acidic residues" evidence="3">
    <location>
        <begin position="542"/>
        <end position="551"/>
    </location>
</feature>
<evidence type="ECO:0000256" key="1">
    <source>
        <dbReference type="ARBA" id="ARBA00004123"/>
    </source>
</evidence>
<feature type="compositionally biased region" description="Basic and acidic residues" evidence="3">
    <location>
        <begin position="185"/>
        <end position="201"/>
    </location>
</feature>
<dbReference type="CDD" id="cd18315">
    <property type="entry name" value="BTB_POZ_BAB-like"/>
    <property type="match status" value="1"/>
</dbReference>
<comment type="subcellular location">
    <subcellularLocation>
        <location evidence="1">Nucleus</location>
    </subcellularLocation>
</comment>
<evidence type="ECO:0000313" key="5">
    <source>
        <dbReference type="EMBL" id="CAG4948516.1"/>
    </source>
</evidence>
<feature type="region of interest" description="Disordered" evidence="3">
    <location>
        <begin position="493"/>
        <end position="519"/>
    </location>
</feature>
<feature type="domain" description="BTB" evidence="4">
    <location>
        <begin position="33"/>
        <end position="98"/>
    </location>
</feature>
<dbReference type="EMBL" id="CAJQZP010000220">
    <property type="protein sequence ID" value="CAG4948516.1"/>
    <property type="molecule type" value="Genomic_DNA"/>
</dbReference>
<evidence type="ECO:0000313" key="6">
    <source>
        <dbReference type="Proteomes" id="UP000691718"/>
    </source>
</evidence>